<dbReference type="Proteomes" id="UP000309848">
    <property type="component" value="Unassembled WGS sequence"/>
</dbReference>
<accession>A0A4S1WF56</accession>
<protein>
    <submittedName>
        <fullName evidence="1">Uncharacterized protein</fullName>
    </submittedName>
</protein>
<dbReference type="AlphaFoldDB" id="A0A4S1WF56"/>
<evidence type="ECO:0000313" key="2">
    <source>
        <dbReference type="Proteomes" id="UP000309848"/>
    </source>
</evidence>
<reference evidence="1 2" key="1">
    <citation type="submission" date="2019-04" db="EMBL/GenBank/DDBJ databases">
        <title>Sphingomonas psychrotolerans sp. nov., isolated from soil in the Tianshan Mountains, Xinjiang, China.</title>
        <authorList>
            <person name="Luo Y."/>
            <person name="Sheng H."/>
        </authorList>
    </citation>
    <scope>NUCLEOTIDE SEQUENCE [LARGE SCALE GENOMIC DNA]</scope>
    <source>
        <strain evidence="1 2">KIS18-15</strain>
    </source>
</reference>
<gene>
    <name evidence="1" type="ORF">E5A74_13325</name>
</gene>
<proteinExistence type="predicted"/>
<dbReference type="EMBL" id="SRXU01000005">
    <property type="protein sequence ID" value="TGX41589.1"/>
    <property type="molecule type" value="Genomic_DNA"/>
</dbReference>
<comment type="caution">
    <text evidence="1">The sequence shown here is derived from an EMBL/GenBank/DDBJ whole genome shotgun (WGS) entry which is preliminary data.</text>
</comment>
<name>A0A4S1WF56_9SPHN</name>
<sequence>MTMLSLRLSRALAQGRAVPERPDDRAALLATLLRKRAAAYNAGAHELEALLRDQIRWALPIEREG</sequence>
<organism evidence="1 2">
    <name type="scientific">Sphingomonas naasensis</name>
    <dbReference type="NCBI Taxonomy" id="1344951"/>
    <lineage>
        <taxon>Bacteria</taxon>
        <taxon>Pseudomonadati</taxon>
        <taxon>Pseudomonadota</taxon>
        <taxon>Alphaproteobacteria</taxon>
        <taxon>Sphingomonadales</taxon>
        <taxon>Sphingomonadaceae</taxon>
        <taxon>Sphingomonas</taxon>
    </lineage>
</organism>
<evidence type="ECO:0000313" key="1">
    <source>
        <dbReference type="EMBL" id="TGX41589.1"/>
    </source>
</evidence>
<dbReference type="RefSeq" id="WP_135985718.1">
    <property type="nucleotide sequence ID" value="NZ_JAASQM010000003.1"/>
</dbReference>
<keyword evidence="2" id="KW-1185">Reference proteome</keyword>